<name>A0A243S8M1_9ACTN</name>
<dbReference type="Pfam" id="PF01381">
    <property type="entry name" value="HTH_3"/>
    <property type="match status" value="1"/>
</dbReference>
<evidence type="ECO:0000313" key="3">
    <source>
        <dbReference type="EMBL" id="OUD04074.1"/>
    </source>
</evidence>
<keyword evidence="4" id="KW-1185">Reference proteome</keyword>
<proteinExistence type="predicted"/>
<dbReference type="AlphaFoldDB" id="A0A243S8M1"/>
<evidence type="ECO:0000259" key="2">
    <source>
        <dbReference type="PROSITE" id="PS50943"/>
    </source>
</evidence>
<dbReference type="GO" id="GO:0003677">
    <property type="term" value="F:DNA binding"/>
    <property type="evidence" value="ECO:0007669"/>
    <property type="project" value="UniProtKB-KW"/>
</dbReference>
<dbReference type="PANTHER" id="PTHR46797:SF1">
    <property type="entry name" value="METHYLPHOSPHONATE SYNTHASE"/>
    <property type="match status" value="1"/>
</dbReference>
<dbReference type="Gene3D" id="1.10.260.40">
    <property type="entry name" value="lambda repressor-like DNA-binding domains"/>
    <property type="match status" value="1"/>
</dbReference>
<gene>
    <name evidence="3" type="ORF">CA983_06095</name>
</gene>
<dbReference type="SMART" id="SM00530">
    <property type="entry name" value="HTH_XRE"/>
    <property type="match status" value="1"/>
</dbReference>
<protein>
    <recommendedName>
        <fullName evidence="2">HTH cro/C1-type domain-containing protein</fullName>
    </recommendedName>
</protein>
<dbReference type="PANTHER" id="PTHR46797">
    <property type="entry name" value="HTH-TYPE TRANSCRIPTIONAL REGULATOR"/>
    <property type="match status" value="1"/>
</dbReference>
<dbReference type="PROSITE" id="PS50943">
    <property type="entry name" value="HTH_CROC1"/>
    <property type="match status" value="1"/>
</dbReference>
<dbReference type="InterPro" id="IPR010982">
    <property type="entry name" value="Lambda_DNA-bd_dom_sf"/>
</dbReference>
<dbReference type="Proteomes" id="UP000195105">
    <property type="component" value="Unassembled WGS sequence"/>
</dbReference>
<organism evidence="3 4">
    <name type="scientific">Streptomyces swartbergensis</name>
    <dbReference type="NCBI Taxonomy" id="487165"/>
    <lineage>
        <taxon>Bacteria</taxon>
        <taxon>Bacillati</taxon>
        <taxon>Actinomycetota</taxon>
        <taxon>Actinomycetes</taxon>
        <taxon>Kitasatosporales</taxon>
        <taxon>Streptomycetaceae</taxon>
        <taxon>Streptomyces</taxon>
    </lineage>
</organism>
<dbReference type="RefSeq" id="WP_086599856.1">
    <property type="nucleotide sequence ID" value="NZ_NGFN01000022.1"/>
</dbReference>
<comment type="caution">
    <text evidence="3">The sequence shown here is derived from an EMBL/GenBank/DDBJ whole genome shotgun (WGS) entry which is preliminary data.</text>
</comment>
<keyword evidence="1" id="KW-0238">DNA-binding</keyword>
<feature type="domain" description="HTH cro/C1-type" evidence="2">
    <location>
        <begin position="3"/>
        <end position="57"/>
    </location>
</feature>
<evidence type="ECO:0000313" key="4">
    <source>
        <dbReference type="Proteomes" id="UP000195105"/>
    </source>
</evidence>
<dbReference type="InterPro" id="IPR050807">
    <property type="entry name" value="TransReg_Diox_bact_type"/>
</dbReference>
<reference evidence="3 4" key="1">
    <citation type="submission" date="2017-05" db="EMBL/GenBank/DDBJ databases">
        <title>Biotechnological potential of actinobacteria isolated from South African environments.</title>
        <authorList>
            <person name="Le Roes-Hill M."/>
            <person name="Prins A."/>
            <person name="Durrell K.A."/>
        </authorList>
    </citation>
    <scope>NUCLEOTIDE SEQUENCE [LARGE SCALE GENOMIC DNA]</scope>
    <source>
        <strain evidence="3 4">HMC13</strain>
    </source>
</reference>
<dbReference type="InterPro" id="IPR001387">
    <property type="entry name" value="Cro/C1-type_HTH"/>
</dbReference>
<sequence>MHLRRIREDRGMTLEDLAAHSGLSFRGVVYIEHGQRNPSLTTLINLARGLHVQPSRLLAVFDAEQEAFPEASSPAQVEGRGRDSL</sequence>
<dbReference type="SUPFAM" id="SSF47413">
    <property type="entry name" value="lambda repressor-like DNA-binding domains"/>
    <property type="match status" value="1"/>
</dbReference>
<evidence type="ECO:0000256" key="1">
    <source>
        <dbReference type="ARBA" id="ARBA00023125"/>
    </source>
</evidence>
<dbReference type="CDD" id="cd00093">
    <property type="entry name" value="HTH_XRE"/>
    <property type="match status" value="1"/>
</dbReference>
<accession>A0A243S8M1</accession>
<dbReference type="GO" id="GO:0005829">
    <property type="term" value="C:cytosol"/>
    <property type="evidence" value="ECO:0007669"/>
    <property type="project" value="TreeGrafter"/>
</dbReference>
<dbReference type="GO" id="GO:0003700">
    <property type="term" value="F:DNA-binding transcription factor activity"/>
    <property type="evidence" value="ECO:0007669"/>
    <property type="project" value="TreeGrafter"/>
</dbReference>
<dbReference type="EMBL" id="NGFN01000022">
    <property type="protein sequence ID" value="OUD04074.1"/>
    <property type="molecule type" value="Genomic_DNA"/>
</dbReference>